<dbReference type="FunFam" id="2.40.50.90:FF:000001">
    <property type="entry name" value="Staphylococcal nuclease domain-containing protein"/>
    <property type="match status" value="1"/>
</dbReference>
<feature type="domain" description="Tudor" evidence="6">
    <location>
        <begin position="718"/>
        <end position="777"/>
    </location>
</feature>
<feature type="domain" description="TNase-like" evidence="7">
    <location>
        <begin position="510"/>
        <end position="644"/>
    </location>
</feature>
<feature type="compositionally biased region" description="Basic and acidic residues" evidence="5">
    <location>
        <begin position="117"/>
        <end position="133"/>
    </location>
</feature>
<dbReference type="PANTHER" id="PTHR12302">
    <property type="entry name" value="EBNA2 BINDING PROTEIN P100"/>
    <property type="match status" value="1"/>
</dbReference>
<dbReference type="SMART" id="SM00318">
    <property type="entry name" value="SNc"/>
    <property type="match status" value="4"/>
</dbReference>
<evidence type="ECO:0000256" key="5">
    <source>
        <dbReference type="SAM" id="MobiDB-lite"/>
    </source>
</evidence>
<dbReference type="PROSITE" id="PS50304">
    <property type="entry name" value="TUDOR"/>
    <property type="match status" value="1"/>
</dbReference>
<feature type="domain" description="TNase-like" evidence="7">
    <location>
        <begin position="1"/>
        <end position="141"/>
    </location>
</feature>
<feature type="domain" description="TNase-like" evidence="7">
    <location>
        <begin position="167"/>
        <end position="321"/>
    </location>
</feature>
<reference evidence="8" key="1">
    <citation type="submission" date="2019-10" db="EMBL/GenBank/DDBJ databases">
        <authorList>
            <consortium name="DOE Joint Genome Institute"/>
            <person name="Kuo A."/>
            <person name="Miyauchi S."/>
            <person name="Kiss E."/>
            <person name="Drula E."/>
            <person name="Kohler A."/>
            <person name="Sanchez-Garcia M."/>
            <person name="Andreopoulos B."/>
            <person name="Barry K.W."/>
            <person name="Bonito G."/>
            <person name="Buee M."/>
            <person name="Carver A."/>
            <person name="Chen C."/>
            <person name="Cichocki N."/>
            <person name="Clum A."/>
            <person name="Culley D."/>
            <person name="Crous P.W."/>
            <person name="Fauchery L."/>
            <person name="Girlanda M."/>
            <person name="Hayes R."/>
            <person name="Keri Z."/>
            <person name="LaButti K."/>
            <person name="Lipzen A."/>
            <person name="Lombard V."/>
            <person name="Magnuson J."/>
            <person name="Maillard F."/>
            <person name="Morin E."/>
            <person name="Murat C."/>
            <person name="Nolan M."/>
            <person name="Ohm R."/>
            <person name="Pangilinan J."/>
            <person name="Pereira M."/>
            <person name="Perotto S."/>
            <person name="Peter M."/>
            <person name="Riley R."/>
            <person name="Sitrit Y."/>
            <person name="Stielow B."/>
            <person name="Szollosi G."/>
            <person name="Zifcakova L."/>
            <person name="Stursova M."/>
            <person name="Spatafora J.W."/>
            <person name="Tedersoo L."/>
            <person name="Vaario L.-M."/>
            <person name="Yamada A."/>
            <person name="Yan M."/>
            <person name="Wang P."/>
            <person name="Xu J."/>
            <person name="Bruns T."/>
            <person name="Baldrian P."/>
            <person name="Vilgalys R."/>
            <person name="Henrissat B."/>
            <person name="Grigoriev I.V."/>
            <person name="Hibbett D."/>
            <person name="Nagy L.G."/>
            <person name="Martin F.M."/>
        </authorList>
    </citation>
    <scope>NUCLEOTIDE SEQUENCE</scope>
    <source>
        <strain evidence="8">Prilba</strain>
    </source>
</reference>
<sequence>MSMKAVSVISGDSLVLRGRSGPQGQPPKERILYLADVSAPKLGNASREDEPWAYEARDFLRALTVGKEIAFTSSHQLPPGEGDIPRDIGNGEVNGVDITNESLLHGWAKVKDLKREPTDDDLRRKGLESEAKSAGRGQWNPHGPKARQVIHNMPLDSQGFINEWKGKQLDAIVESVRDGTTLRVRLFMPDGEHQFVNITLAGARSPRAASKQGETSEPLGDDAKYFTESRLLQRAVKVQLLSLPTVTATPFQTNGSAPPPASIFIGIVLHPVGNIVEFLLGAGLAHFVEWHSGMLAPYGGSEKLRAADRAAKEKRLGLHANAPTAIALSKSISGTINGAVRAFEGSVTRIWSGDQISVVTKDGKERRIQLSSTRGPKLSDPKQAYYAQEAREFLRKKLIGKHVRVQVDFVRPREGEYEERESVTVRVGSQNVNVAEQLIEKGLASVVRHKRDDEDRSPDYDKLMAAEQAAAAEGRGIHSGKEHSAPKPPLNLSEASNRAAQFLNGFKRLGKIPAIVDYVAAGSRFKILLPKDNQVLTLVLGGIRAPRAARGTSEKGEPYGNEAAEFATRRYMQRDVEIEIETTDKSGGFIGALYPNKNENAAVTLVTEGLATVHPFSADTLSWAKQLYDAEEEAKKARRNIWSDYDETVARQAEVEPEEDFGARKPEYIDVIVSDVRTKNGFNFSVQILNTEGIASLAQLMRDFSAHYKGTAPPAGFVPKAGDLVSAKFSDGAWYRAKIRRVSPVKREAEVTFIDYGNQDTIGFTDIRPLDRRFQTLPGQAHDARLSFVKLVGEDSEYRQDAISRFHQLCDGRKLVANIDHKEGSTLHLRLIDPADPVTADDPLASINVDLVRDGLASVDRKGCKYLASYPQVQKKLQEAVAGAKRDRCGMFELGDVEEDE</sequence>
<feature type="region of interest" description="Disordered" evidence="5">
    <location>
        <begin position="471"/>
        <end position="490"/>
    </location>
</feature>
<dbReference type="Pfam" id="PF00565">
    <property type="entry name" value="SNase"/>
    <property type="match status" value="2"/>
</dbReference>
<evidence type="ECO:0000256" key="1">
    <source>
        <dbReference type="ARBA" id="ARBA00004496"/>
    </source>
</evidence>
<dbReference type="PROSITE" id="PS50830">
    <property type="entry name" value="TNASE_3"/>
    <property type="match status" value="4"/>
</dbReference>
<dbReference type="GO" id="GO:0031047">
    <property type="term" value="P:regulatory ncRNA-mediated gene silencing"/>
    <property type="evidence" value="ECO:0007669"/>
    <property type="project" value="UniProtKB-UniRule"/>
</dbReference>
<dbReference type="GO" id="GO:0006402">
    <property type="term" value="P:mRNA catabolic process"/>
    <property type="evidence" value="ECO:0007669"/>
    <property type="project" value="UniProtKB-UniRule"/>
</dbReference>
<dbReference type="GO" id="GO:0005634">
    <property type="term" value="C:nucleus"/>
    <property type="evidence" value="ECO:0007669"/>
    <property type="project" value="TreeGrafter"/>
</dbReference>
<dbReference type="GO" id="GO:0004518">
    <property type="term" value="F:nuclease activity"/>
    <property type="evidence" value="ECO:0007669"/>
    <property type="project" value="TreeGrafter"/>
</dbReference>
<dbReference type="FunFam" id="2.30.30.140:FF:000018">
    <property type="entry name" value="Serine/threonine-protein kinase 31"/>
    <property type="match status" value="1"/>
</dbReference>
<feature type="domain" description="TNase-like" evidence="7">
    <location>
        <begin position="341"/>
        <end position="480"/>
    </location>
</feature>
<dbReference type="Gene3D" id="2.40.50.90">
    <property type="match status" value="5"/>
</dbReference>
<dbReference type="InterPro" id="IPR002999">
    <property type="entry name" value="Tudor"/>
</dbReference>
<dbReference type="InterPro" id="IPR035437">
    <property type="entry name" value="SNase_OB-fold_sf"/>
</dbReference>
<dbReference type="GO" id="GO:0005829">
    <property type="term" value="C:cytosol"/>
    <property type="evidence" value="ECO:0007669"/>
    <property type="project" value="UniProtKB-UniRule"/>
</dbReference>
<gene>
    <name evidence="8" type="ORF">DFH94DRAFT_792794</name>
</gene>
<proteinExistence type="predicted"/>
<dbReference type="Pfam" id="PF00567">
    <property type="entry name" value="TUDOR"/>
    <property type="match status" value="1"/>
</dbReference>
<organism evidence="8 9">
    <name type="scientific">Russula ochroleuca</name>
    <dbReference type="NCBI Taxonomy" id="152965"/>
    <lineage>
        <taxon>Eukaryota</taxon>
        <taxon>Fungi</taxon>
        <taxon>Dikarya</taxon>
        <taxon>Basidiomycota</taxon>
        <taxon>Agaricomycotina</taxon>
        <taxon>Agaricomycetes</taxon>
        <taxon>Russulales</taxon>
        <taxon>Russulaceae</taxon>
        <taxon>Russula</taxon>
    </lineage>
</organism>
<dbReference type="InterPro" id="IPR016685">
    <property type="entry name" value="Silence_cplx_Nase-comp_TudorSN"/>
</dbReference>
<dbReference type="OrthoDB" id="10023235at2759"/>
<name>A0A9P5TBF3_9AGAM</name>
<keyword evidence="3" id="KW-0677">Repeat</keyword>
<dbReference type="GO" id="GO:0031332">
    <property type="term" value="C:RNAi effector complex"/>
    <property type="evidence" value="ECO:0007669"/>
    <property type="project" value="InterPro"/>
</dbReference>
<dbReference type="Gene3D" id="2.30.30.140">
    <property type="match status" value="1"/>
</dbReference>
<reference evidence="8" key="2">
    <citation type="journal article" date="2020" name="Nat. Commun.">
        <title>Large-scale genome sequencing of mycorrhizal fungi provides insights into the early evolution of symbiotic traits.</title>
        <authorList>
            <person name="Miyauchi S."/>
            <person name="Kiss E."/>
            <person name="Kuo A."/>
            <person name="Drula E."/>
            <person name="Kohler A."/>
            <person name="Sanchez-Garcia M."/>
            <person name="Morin E."/>
            <person name="Andreopoulos B."/>
            <person name="Barry K.W."/>
            <person name="Bonito G."/>
            <person name="Buee M."/>
            <person name="Carver A."/>
            <person name="Chen C."/>
            <person name="Cichocki N."/>
            <person name="Clum A."/>
            <person name="Culley D."/>
            <person name="Crous P.W."/>
            <person name="Fauchery L."/>
            <person name="Girlanda M."/>
            <person name="Hayes R.D."/>
            <person name="Keri Z."/>
            <person name="LaButti K."/>
            <person name="Lipzen A."/>
            <person name="Lombard V."/>
            <person name="Magnuson J."/>
            <person name="Maillard F."/>
            <person name="Murat C."/>
            <person name="Nolan M."/>
            <person name="Ohm R.A."/>
            <person name="Pangilinan J."/>
            <person name="Pereira M.F."/>
            <person name="Perotto S."/>
            <person name="Peter M."/>
            <person name="Pfister S."/>
            <person name="Riley R."/>
            <person name="Sitrit Y."/>
            <person name="Stielow J.B."/>
            <person name="Szollosi G."/>
            <person name="Zifcakova L."/>
            <person name="Stursova M."/>
            <person name="Spatafora J.W."/>
            <person name="Tedersoo L."/>
            <person name="Vaario L.M."/>
            <person name="Yamada A."/>
            <person name="Yan M."/>
            <person name="Wang P."/>
            <person name="Xu J."/>
            <person name="Bruns T."/>
            <person name="Baldrian P."/>
            <person name="Vilgalys R."/>
            <person name="Dunand C."/>
            <person name="Henrissat B."/>
            <person name="Grigoriev I.V."/>
            <person name="Hibbett D."/>
            <person name="Nagy L.G."/>
            <person name="Martin F.M."/>
        </authorList>
    </citation>
    <scope>NUCLEOTIDE SEQUENCE</scope>
    <source>
        <strain evidence="8">Prilba</strain>
    </source>
</reference>
<accession>A0A9P5TBF3</accession>
<evidence type="ECO:0000256" key="2">
    <source>
        <dbReference type="ARBA" id="ARBA00022490"/>
    </source>
</evidence>
<keyword evidence="2 4" id="KW-0963">Cytoplasm</keyword>
<keyword evidence="9" id="KW-1185">Reference proteome</keyword>
<dbReference type="SUPFAM" id="SSF63748">
    <property type="entry name" value="Tudor/PWWP/MBT"/>
    <property type="match status" value="1"/>
</dbReference>
<evidence type="ECO:0000313" key="9">
    <source>
        <dbReference type="Proteomes" id="UP000759537"/>
    </source>
</evidence>
<dbReference type="EMBL" id="WHVB01000005">
    <property type="protein sequence ID" value="KAF8482754.1"/>
    <property type="molecule type" value="Genomic_DNA"/>
</dbReference>
<dbReference type="SMART" id="SM00333">
    <property type="entry name" value="TUDOR"/>
    <property type="match status" value="1"/>
</dbReference>
<dbReference type="InterPro" id="IPR016071">
    <property type="entry name" value="Staphylococal_nuclease_OB-fold"/>
</dbReference>
<dbReference type="AlphaFoldDB" id="A0A9P5TBF3"/>
<dbReference type="PIRSF" id="PIRSF017179">
    <property type="entry name" value="RISC-Tudor-SN"/>
    <property type="match status" value="1"/>
</dbReference>
<evidence type="ECO:0000313" key="8">
    <source>
        <dbReference type="EMBL" id="KAF8482754.1"/>
    </source>
</evidence>
<dbReference type="GO" id="GO:0003723">
    <property type="term" value="F:RNA binding"/>
    <property type="evidence" value="ECO:0007669"/>
    <property type="project" value="UniProtKB-UniRule"/>
</dbReference>
<feature type="region of interest" description="Disordered" evidence="5">
    <location>
        <begin position="117"/>
        <end position="145"/>
    </location>
</feature>
<dbReference type="PANTHER" id="PTHR12302:SF2">
    <property type="entry name" value="STAPHYLOCOCCAL NUCLEASE DOMAIN-CONTAINING PROTEIN 1"/>
    <property type="match status" value="1"/>
</dbReference>
<evidence type="ECO:0000259" key="7">
    <source>
        <dbReference type="PROSITE" id="PS50830"/>
    </source>
</evidence>
<dbReference type="Proteomes" id="UP000759537">
    <property type="component" value="Unassembled WGS sequence"/>
</dbReference>
<evidence type="ECO:0000256" key="3">
    <source>
        <dbReference type="ARBA" id="ARBA00022737"/>
    </source>
</evidence>
<dbReference type="SUPFAM" id="SSF50199">
    <property type="entry name" value="Staphylococcal nuclease"/>
    <property type="match status" value="5"/>
</dbReference>
<evidence type="ECO:0000259" key="6">
    <source>
        <dbReference type="PROSITE" id="PS50304"/>
    </source>
</evidence>
<feature type="compositionally biased region" description="Basic and acidic residues" evidence="5">
    <location>
        <begin position="475"/>
        <end position="485"/>
    </location>
</feature>
<comment type="subcellular location">
    <subcellularLocation>
        <location evidence="1 4">Cytoplasm</location>
    </subcellularLocation>
</comment>
<protein>
    <submittedName>
        <fullName evidence="8">Transcription factor</fullName>
    </submittedName>
</protein>
<dbReference type="CDD" id="cd00175">
    <property type="entry name" value="SNc"/>
    <property type="match status" value="1"/>
</dbReference>
<comment type="caution">
    <text evidence="8">The sequence shown here is derived from an EMBL/GenBank/DDBJ whole genome shotgun (WGS) entry which is preliminary data.</text>
</comment>
<evidence type="ECO:0000256" key="4">
    <source>
        <dbReference type="PIRNR" id="PIRNR017179"/>
    </source>
</evidence>